<gene>
    <name evidence="2" type="ORF">ABK905_17555</name>
</gene>
<evidence type="ECO:0000313" key="2">
    <source>
        <dbReference type="EMBL" id="XBS68498.1"/>
    </source>
</evidence>
<name>A0AAU7Q5X1_9GAMM</name>
<dbReference type="Pfam" id="PF07978">
    <property type="entry name" value="NIPSNAP"/>
    <property type="match status" value="1"/>
</dbReference>
<feature type="domain" description="NIPSNAP" evidence="1">
    <location>
        <begin position="2"/>
        <end position="76"/>
    </location>
</feature>
<evidence type="ECO:0000259" key="1">
    <source>
        <dbReference type="Pfam" id="PF07978"/>
    </source>
</evidence>
<dbReference type="EMBL" id="CP157947">
    <property type="protein sequence ID" value="XBS68498.1"/>
    <property type="molecule type" value="Genomic_DNA"/>
</dbReference>
<sequence>MEKYGIEPIGFWTTLVGESNQSLTYLLKWASLADREARWGAFQADQDWLNKRTASEAQTPIVARIENSFLAPTDFFPPCAE</sequence>
<dbReference type="Gene3D" id="3.30.70.100">
    <property type="match status" value="1"/>
</dbReference>
<dbReference type="InterPro" id="IPR011008">
    <property type="entry name" value="Dimeric_a/b-barrel"/>
</dbReference>
<organism evidence="2">
    <name type="scientific">Acerihabitans sp. KWT182</name>
    <dbReference type="NCBI Taxonomy" id="3157919"/>
    <lineage>
        <taxon>Bacteria</taxon>
        <taxon>Pseudomonadati</taxon>
        <taxon>Pseudomonadota</taxon>
        <taxon>Gammaproteobacteria</taxon>
        <taxon>Enterobacterales</taxon>
        <taxon>Pectobacteriaceae</taxon>
        <taxon>Acerihabitans</taxon>
    </lineage>
</organism>
<protein>
    <submittedName>
        <fullName evidence="2">NIPSNAP family protein</fullName>
    </submittedName>
</protein>
<accession>A0AAU7Q5X1</accession>
<reference evidence="2" key="1">
    <citation type="submission" date="2024-06" db="EMBL/GenBank/DDBJ databases">
        <authorList>
            <person name="Coelho C."/>
            <person name="Bento M."/>
            <person name="Garcia E."/>
            <person name="Camelo A."/>
            <person name="Brandao I."/>
            <person name="Espirito Santo C."/>
            <person name="Trovao J."/>
            <person name="Verissimo A."/>
            <person name="Costa J."/>
            <person name="Tiago I."/>
        </authorList>
    </citation>
    <scope>NUCLEOTIDE SEQUENCE</scope>
    <source>
        <strain evidence="2">KWT182</strain>
    </source>
</reference>
<proteinExistence type="predicted"/>
<dbReference type="SUPFAM" id="SSF54909">
    <property type="entry name" value="Dimeric alpha+beta barrel"/>
    <property type="match status" value="1"/>
</dbReference>
<dbReference type="AlphaFoldDB" id="A0AAU7Q5X1"/>
<dbReference type="InterPro" id="IPR012577">
    <property type="entry name" value="NIPSNAP"/>
</dbReference>